<proteinExistence type="predicted"/>
<dbReference type="OrthoDB" id="1453485at2"/>
<organism evidence="1 2">
    <name type="scientific">Kordia periserrulae</name>
    <dbReference type="NCBI Taxonomy" id="701523"/>
    <lineage>
        <taxon>Bacteria</taxon>
        <taxon>Pseudomonadati</taxon>
        <taxon>Bacteroidota</taxon>
        <taxon>Flavobacteriia</taxon>
        <taxon>Flavobacteriales</taxon>
        <taxon>Flavobacteriaceae</taxon>
        <taxon>Kordia</taxon>
    </lineage>
</organism>
<comment type="caution">
    <text evidence="1">The sequence shown here is derived from an EMBL/GenBank/DDBJ whole genome shotgun (WGS) entry which is preliminary data.</text>
</comment>
<gene>
    <name evidence="1" type="ORF">C8N46_101484</name>
</gene>
<name>A0A2T6C6F3_9FLAO</name>
<protein>
    <submittedName>
        <fullName evidence="1">Uncharacterized protein</fullName>
    </submittedName>
</protein>
<dbReference type="Proteomes" id="UP000244090">
    <property type="component" value="Unassembled WGS sequence"/>
</dbReference>
<evidence type="ECO:0000313" key="2">
    <source>
        <dbReference type="Proteomes" id="UP000244090"/>
    </source>
</evidence>
<sequence length="49" mass="5474">MKKRNLTSLKLNKKTISNPKATMTVKGGGTHYESICDCPDTLYTIKTDK</sequence>
<evidence type="ECO:0000313" key="1">
    <source>
        <dbReference type="EMBL" id="PTX63875.1"/>
    </source>
</evidence>
<keyword evidence="2" id="KW-1185">Reference proteome</keyword>
<dbReference type="RefSeq" id="WP_158269057.1">
    <property type="nucleotide sequence ID" value="NZ_QBKT01000001.1"/>
</dbReference>
<dbReference type="AlphaFoldDB" id="A0A2T6C6F3"/>
<accession>A0A2T6C6F3</accession>
<dbReference type="EMBL" id="QBKT01000001">
    <property type="protein sequence ID" value="PTX63875.1"/>
    <property type="molecule type" value="Genomic_DNA"/>
</dbReference>
<reference evidence="1 2" key="1">
    <citation type="submission" date="2018-04" db="EMBL/GenBank/DDBJ databases">
        <title>Genomic Encyclopedia of Archaeal and Bacterial Type Strains, Phase II (KMG-II): from individual species to whole genera.</title>
        <authorList>
            <person name="Goeker M."/>
        </authorList>
    </citation>
    <scope>NUCLEOTIDE SEQUENCE [LARGE SCALE GENOMIC DNA]</scope>
    <source>
        <strain evidence="1 2">DSM 25731</strain>
    </source>
</reference>